<feature type="signal peptide" evidence="1">
    <location>
        <begin position="1"/>
        <end position="29"/>
    </location>
</feature>
<sequence>MSMSPRPFLVKAALLFLTVLAFASTPAQAQNEYIICSGGPALRKWEDLRIPAQQHDRWWGNFVRPARVRMQELQRSQPQGTIITWLVYRDAYLRRAGEDRDPLTSHVQSVQSTYGINLVWFRTQDELINYINRGGGQVSRSRNKISGFEFFGHSNKYCFLFDYSSDVYAASSVWLHENDLRRINRGAFAQGAFCQSWGCHTGESMSRAWKKATGVPMVGAIGKTDYSFMHLRGWKVALGQGGRWTQ</sequence>
<comment type="caution">
    <text evidence="2">The sequence shown here is derived from an EMBL/GenBank/DDBJ whole genome shotgun (WGS) entry which is preliminary data.</text>
</comment>
<dbReference type="OrthoDB" id="187043at2"/>
<gene>
    <name evidence="2" type="ORF">EI77_04334</name>
</gene>
<proteinExistence type="predicted"/>
<accession>A0A4V3FE12</accession>
<reference evidence="2 3" key="1">
    <citation type="submission" date="2019-03" db="EMBL/GenBank/DDBJ databases">
        <title>Genomic Encyclopedia of Archaeal and Bacterial Type Strains, Phase II (KMG-II): from individual species to whole genera.</title>
        <authorList>
            <person name="Goeker M."/>
        </authorList>
    </citation>
    <scope>NUCLEOTIDE SEQUENCE [LARGE SCALE GENOMIC DNA]</scope>
    <source>
        <strain evidence="2 3">ATCC 25309</strain>
    </source>
</reference>
<evidence type="ECO:0000313" key="3">
    <source>
        <dbReference type="Proteomes" id="UP000295662"/>
    </source>
</evidence>
<evidence type="ECO:0000313" key="2">
    <source>
        <dbReference type="EMBL" id="TDU64150.1"/>
    </source>
</evidence>
<organism evidence="2 3">
    <name type="scientific">Prosthecobacter fusiformis</name>
    <dbReference type="NCBI Taxonomy" id="48464"/>
    <lineage>
        <taxon>Bacteria</taxon>
        <taxon>Pseudomonadati</taxon>
        <taxon>Verrucomicrobiota</taxon>
        <taxon>Verrucomicrobiia</taxon>
        <taxon>Verrucomicrobiales</taxon>
        <taxon>Verrucomicrobiaceae</taxon>
        <taxon>Prosthecobacter</taxon>
    </lineage>
</organism>
<keyword evidence="1" id="KW-0732">Signal</keyword>
<evidence type="ECO:0000256" key="1">
    <source>
        <dbReference type="SAM" id="SignalP"/>
    </source>
</evidence>
<feature type="chain" id="PRO_5020849264" evidence="1">
    <location>
        <begin position="30"/>
        <end position="246"/>
    </location>
</feature>
<protein>
    <submittedName>
        <fullName evidence="2">Uncharacterized protein</fullName>
    </submittedName>
</protein>
<dbReference type="EMBL" id="SOCA01000012">
    <property type="protein sequence ID" value="TDU64150.1"/>
    <property type="molecule type" value="Genomic_DNA"/>
</dbReference>
<name>A0A4V3FE12_9BACT</name>
<dbReference type="Proteomes" id="UP000295662">
    <property type="component" value="Unassembled WGS sequence"/>
</dbReference>
<keyword evidence="3" id="KW-1185">Reference proteome</keyword>
<dbReference type="AlphaFoldDB" id="A0A4V3FE12"/>